<feature type="domain" description="PB1" evidence="9">
    <location>
        <begin position="403"/>
        <end position="475"/>
    </location>
</feature>
<evidence type="ECO:0000256" key="2">
    <source>
        <dbReference type="ARBA" id="ARBA00008051"/>
    </source>
</evidence>
<dbReference type="Proteomes" id="UP000053201">
    <property type="component" value="Unassembled WGS sequence"/>
</dbReference>
<feature type="region of interest" description="Disordered" evidence="8">
    <location>
        <begin position="236"/>
        <end position="344"/>
    </location>
</feature>
<evidence type="ECO:0000259" key="9">
    <source>
        <dbReference type="PROSITE" id="PS51745"/>
    </source>
</evidence>
<evidence type="ECO:0000256" key="1">
    <source>
        <dbReference type="ARBA" id="ARBA00004496"/>
    </source>
</evidence>
<dbReference type="PANTHER" id="PTHR15175:SF0">
    <property type="entry name" value="SH3 DOMAIN-CONTAINING PROTEIN C23A1.17"/>
    <property type="match status" value="1"/>
</dbReference>
<keyword evidence="6 7" id="KW-0802">TPR repeat</keyword>
<organism evidence="10 11">
    <name type="scientific">Spizellomyces punctatus (strain DAOM BR117)</name>
    <dbReference type="NCBI Taxonomy" id="645134"/>
    <lineage>
        <taxon>Eukaryota</taxon>
        <taxon>Fungi</taxon>
        <taxon>Fungi incertae sedis</taxon>
        <taxon>Chytridiomycota</taxon>
        <taxon>Chytridiomycota incertae sedis</taxon>
        <taxon>Chytridiomycetes</taxon>
        <taxon>Spizellomycetales</taxon>
        <taxon>Spizellomycetaceae</taxon>
        <taxon>Spizellomyces</taxon>
    </lineage>
</organism>
<dbReference type="AlphaFoldDB" id="A0A0L0H6L4"/>
<dbReference type="InterPro" id="IPR019734">
    <property type="entry name" value="TPR_rpt"/>
</dbReference>
<dbReference type="SMART" id="SM00028">
    <property type="entry name" value="TPR"/>
    <property type="match status" value="3"/>
</dbReference>
<dbReference type="InParanoid" id="A0A0L0H6L4"/>
<dbReference type="GO" id="GO:0005737">
    <property type="term" value="C:cytoplasm"/>
    <property type="evidence" value="ECO:0007669"/>
    <property type="project" value="UniProtKB-SubCell"/>
</dbReference>
<keyword evidence="4" id="KW-0963">Cytoplasm</keyword>
<dbReference type="FunFam" id="1.25.40.10:FF:000017">
    <property type="entry name" value="NADPH oxidase regulator NoxR"/>
    <property type="match status" value="1"/>
</dbReference>
<dbReference type="Pfam" id="PF13181">
    <property type="entry name" value="TPR_8"/>
    <property type="match status" value="1"/>
</dbReference>
<dbReference type="InterPro" id="IPR053793">
    <property type="entry name" value="PB1-like"/>
</dbReference>
<accession>A0A0L0H6L4</accession>
<dbReference type="InterPro" id="IPR011990">
    <property type="entry name" value="TPR-like_helical_dom_sf"/>
</dbReference>
<keyword evidence="3" id="KW-0728">SH3 domain</keyword>
<dbReference type="STRING" id="645134.A0A0L0H6L4"/>
<dbReference type="SMART" id="SM00666">
    <property type="entry name" value="PB1"/>
    <property type="match status" value="1"/>
</dbReference>
<dbReference type="OrthoDB" id="9450131at2759"/>
<dbReference type="PANTHER" id="PTHR15175">
    <property type="entry name" value="NEUTROPHIL CYTOSOLIC FACTOR 2, NEUTROPHIL NADPH OXIDASE FACTOR 2"/>
    <property type="match status" value="1"/>
</dbReference>
<feature type="compositionally biased region" description="Low complexity" evidence="8">
    <location>
        <begin position="308"/>
        <end position="326"/>
    </location>
</feature>
<evidence type="ECO:0000256" key="7">
    <source>
        <dbReference type="PROSITE-ProRule" id="PRU00339"/>
    </source>
</evidence>
<evidence type="ECO:0000256" key="3">
    <source>
        <dbReference type="ARBA" id="ARBA00022443"/>
    </source>
</evidence>
<feature type="repeat" description="TPR" evidence="7">
    <location>
        <begin position="120"/>
        <end position="153"/>
    </location>
</feature>
<dbReference type="Gene3D" id="3.10.20.90">
    <property type="entry name" value="Phosphatidylinositol 3-kinase Catalytic Subunit, Chain A, domain 1"/>
    <property type="match status" value="1"/>
</dbReference>
<evidence type="ECO:0000256" key="4">
    <source>
        <dbReference type="ARBA" id="ARBA00022490"/>
    </source>
</evidence>
<dbReference type="InterPro" id="IPR000270">
    <property type="entry name" value="PB1_dom"/>
</dbReference>
<feature type="compositionally biased region" description="Polar residues" evidence="8">
    <location>
        <begin position="297"/>
        <end position="307"/>
    </location>
</feature>
<dbReference type="eggNOG" id="KOG4225">
    <property type="taxonomic scope" value="Eukaryota"/>
</dbReference>
<comment type="subcellular location">
    <subcellularLocation>
        <location evidence="1">Cytoplasm</location>
    </subcellularLocation>
</comment>
<sequence length="487" mass="53639">MALKVELTQWVVGVEAYENGDFDGALRAFEQIADTSKIHFNIAMTFVNMGLLDEAIAALTRSVACDPFLAVAYFMRGVCLYNSNALNDSLADFNDALTYLRGNQFIDYAQLGLPYKLYSAKVSFNRGLCLAAMGQANEAYRDFDDAVRSRPSPSDSQEDLGNMDEALKMGERAPEYLGPYALPPDLIYRPPKGKVKNSDKKDYIGKAKVVASVEATDNYAGFSGRELKMKTLPRAATTGRMLEPRSNGASGGLAKSATISGATTRGLPVRSATTNSPTRAMSPFTMPRRPAPDSLGRSDTFNRSEPLSRSNTTSRVRARSSSLASNTLPRNRNENYDYSTTSRSRAPVSEFNPIDELVDELAGNDDDYERYNRPAVQRNELRRANTASTVSSAFSSTSSVADKVKVKAHYTDTRILLVPYTISHTELIERIQQKFKTGALRLKYKDEDGEMVMITDQEDLEVAFAVSGMEWGSEGGSGRMEVYCFAT</sequence>
<dbReference type="SUPFAM" id="SSF48452">
    <property type="entry name" value="TPR-like"/>
    <property type="match status" value="1"/>
</dbReference>
<keyword evidence="11" id="KW-1185">Reference proteome</keyword>
<reference evidence="10 11" key="1">
    <citation type="submission" date="2009-08" db="EMBL/GenBank/DDBJ databases">
        <title>The Genome Sequence of Spizellomyces punctatus strain DAOM BR117.</title>
        <authorList>
            <consortium name="The Broad Institute Genome Sequencing Platform"/>
            <person name="Russ C."/>
            <person name="Cuomo C."/>
            <person name="Shea T."/>
            <person name="Young S.K."/>
            <person name="Zeng Q."/>
            <person name="Koehrsen M."/>
            <person name="Haas B."/>
            <person name="Borodovsky M."/>
            <person name="Guigo R."/>
            <person name="Alvarado L."/>
            <person name="Berlin A."/>
            <person name="Bochicchio J."/>
            <person name="Borenstein D."/>
            <person name="Chapman S."/>
            <person name="Chen Z."/>
            <person name="Engels R."/>
            <person name="Freedman E."/>
            <person name="Gellesch M."/>
            <person name="Goldberg J."/>
            <person name="Griggs A."/>
            <person name="Gujja S."/>
            <person name="Heiman D."/>
            <person name="Hepburn T."/>
            <person name="Howarth C."/>
            <person name="Jen D."/>
            <person name="Larson L."/>
            <person name="Lewis B."/>
            <person name="Mehta T."/>
            <person name="Park D."/>
            <person name="Pearson M."/>
            <person name="Roberts A."/>
            <person name="Saif S."/>
            <person name="Shenoy N."/>
            <person name="Sisk P."/>
            <person name="Stolte C."/>
            <person name="Sykes S."/>
            <person name="Thomson T."/>
            <person name="Walk T."/>
            <person name="White J."/>
            <person name="Yandava C."/>
            <person name="Burger G."/>
            <person name="Gray M.W."/>
            <person name="Holland P.W.H."/>
            <person name="King N."/>
            <person name="Lang F.B.F."/>
            <person name="Roger A.J."/>
            <person name="Ruiz-Trillo I."/>
            <person name="Lander E."/>
            <person name="Nusbaum C."/>
        </authorList>
    </citation>
    <scope>NUCLEOTIDE SEQUENCE [LARGE SCALE GENOMIC DNA]</scope>
    <source>
        <strain evidence="10 11">DAOM BR117</strain>
    </source>
</reference>
<evidence type="ECO:0000256" key="5">
    <source>
        <dbReference type="ARBA" id="ARBA00022737"/>
    </source>
</evidence>
<name>A0A0L0H6L4_SPIPD</name>
<dbReference type="CDD" id="cd05992">
    <property type="entry name" value="PB1"/>
    <property type="match status" value="1"/>
</dbReference>
<dbReference type="Gene3D" id="1.25.40.10">
    <property type="entry name" value="Tetratricopeptide repeat domain"/>
    <property type="match status" value="1"/>
</dbReference>
<keyword evidence="5" id="KW-0677">Repeat</keyword>
<comment type="similarity">
    <text evidence="2">Belongs to the NCF2/NOXA1 family.</text>
</comment>
<proteinExistence type="inferred from homology"/>
<protein>
    <recommendedName>
        <fullName evidence="9">PB1 domain-containing protein</fullName>
    </recommendedName>
</protein>
<evidence type="ECO:0000256" key="6">
    <source>
        <dbReference type="ARBA" id="ARBA00022803"/>
    </source>
</evidence>
<evidence type="ECO:0000256" key="8">
    <source>
        <dbReference type="SAM" id="MobiDB-lite"/>
    </source>
</evidence>
<dbReference type="EMBL" id="KQ257468">
    <property type="protein sequence ID" value="KNC96546.1"/>
    <property type="molecule type" value="Genomic_DNA"/>
</dbReference>
<dbReference type="Pfam" id="PF00564">
    <property type="entry name" value="PB1"/>
    <property type="match status" value="1"/>
</dbReference>
<dbReference type="OMA" id="MGKIEIW"/>
<dbReference type="SUPFAM" id="SSF54277">
    <property type="entry name" value="CAD &amp; PB1 domains"/>
    <property type="match status" value="1"/>
</dbReference>
<dbReference type="InterPro" id="IPR051864">
    <property type="entry name" value="NCF2_NOXA1"/>
</dbReference>
<dbReference type="RefSeq" id="XP_016604586.1">
    <property type="nucleotide sequence ID" value="XM_016756289.1"/>
</dbReference>
<gene>
    <name evidence="10" type="ORF">SPPG_08134</name>
</gene>
<evidence type="ECO:0000313" key="11">
    <source>
        <dbReference type="Proteomes" id="UP000053201"/>
    </source>
</evidence>
<evidence type="ECO:0000313" key="10">
    <source>
        <dbReference type="EMBL" id="KNC96546.1"/>
    </source>
</evidence>
<dbReference type="PROSITE" id="PS51745">
    <property type="entry name" value="PB1"/>
    <property type="match status" value="1"/>
</dbReference>
<dbReference type="GeneID" id="27691311"/>
<dbReference type="VEuPathDB" id="FungiDB:SPPG_08134"/>
<dbReference type="PROSITE" id="PS50005">
    <property type="entry name" value="TPR"/>
    <property type="match status" value="1"/>
</dbReference>